<dbReference type="AlphaFoldDB" id="G3B8N5"/>
<dbReference type="eggNOG" id="ENOG502S5NX">
    <property type="taxonomic scope" value="Eukaryota"/>
</dbReference>
<evidence type="ECO:0000256" key="12">
    <source>
        <dbReference type="ARBA" id="ARBA00023008"/>
    </source>
</evidence>
<evidence type="ECO:0000256" key="2">
    <source>
        <dbReference type="ARBA" id="ARBA00004191"/>
    </source>
</evidence>
<evidence type="ECO:0000256" key="6">
    <source>
        <dbReference type="ARBA" id="ARBA00022512"/>
    </source>
</evidence>
<dbReference type="InterPro" id="IPR001424">
    <property type="entry name" value="SOD_Cu_Zn_dom"/>
</dbReference>
<dbReference type="GO" id="GO:0098552">
    <property type="term" value="C:side of membrane"/>
    <property type="evidence" value="ECO:0007669"/>
    <property type="project" value="UniProtKB-KW"/>
</dbReference>
<dbReference type="Pfam" id="PF00080">
    <property type="entry name" value="Sod_Cu"/>
    <property type="match status" value="1"/>
</dbReference>
<keyword evidence="8" id="KW-0472">Membrane</keyword>
<keyword evidence="8" id="KW-0325">Glycoprotein</keyword>
<keyword evidence="6" id="KW-0134">Cell wall</keyword>
<reference evidence="19 20" key="1">
    <citation type="journal article" date="2011" name="Proc. Natl. Acad. Sci. U.S.A.">
        <title>Comparative genomics of xylose-fermenting fungi for enhanced biofuel production.</title>
        <authorList>
            <person name="Wohlbach D.J."/>
            <person name="Kuo A."/>
            <person name="Sato T.K."/>
            <person name="Potts K.M."/>
            <person name="Salamov A.A."/>
            <person name="LaButti K.M."/>
            <person name="Sun H."/>
            <person name="Clum A."/>
            <person name="Pangilinan J.L."/>
            <person name="Lindquist E.A."/>
            <person name="Lucas S."/>
            <person name="Lapidus A."/>
            <person name="Jin M."/>
            <person name="Gunawan C."/>
            <person name="Balan V."/>
            <person name="Dale B.E."/>
            <person name="Jeffries T.W."/>
            <person name="Zinkel R."/>
            <person name="Barry K.W."/>
            <person name="Grigoriev I.V."/>
            <person name="Gasch A.P."/>
        </authorList>
    </citation>
    <scope>NUCLEOTIDE SEQUENCE [LARGE SCALE GENOMIC DNA]</scope>
    <source>
        <strain evidence="20">ATCC 10573 / BCRC 21748 / CBS 615 / JCM 9827 / NBRC 10315 / NRRL Y-1498 / VKM Y-70</strain>
    </source>
</reference>
<dbReference type="HOGENOM" id="CLU_063073_2_0_1"/>
<evidence type="ECO:0000259" key="18">
    <source>
        <dbReference type="Pfam" id="PF00080"/>
    </source>
</evidence>
<dbReference type="PANTHER" id="PTHR20910">
    <property type="entry name" value="AGAP001623-PA"/>
    <property type="match status" value="1"/>
</dbReference>
<dbReference type="Gene3D" id="2.60.40.200">
    <property type="entry name" value="Superoxide dismutase, copper/zinc binding domain"/>
    <property type="match status" value="1"/>
</dbReference>
<feature type="chain" id="PRO_5003442804" description="superoxide dismutase" evidence="17">
    <location>
        <begin position="19"/>
        <end position="299"/>
    </location>
</feature>
<dbReference type="PANTHER" id="PTHR20910:SF1">
    <property type="entry name" value="SUPEROXIDE DISMUTASE COPPER_ZINC BINDING DOMAIN-CONTAINING PROTEIN"/>
    <property type="match status" value="1"/>
</dbReference>
<evidence type="ECO:0000313" key="20">
    <source>
        <dbReference type="Proteomes" id="UP000000707"/>
    </source>
</evidence>
<dbReference type="FunFam" id="2.60.40.200:FF:000007">
    <property type="entry name" value="Cell surface Cu-only superoxide dismutase 5"/>
    <property type="match status" value="1"/>
</dbReference>
<dbReference type="GO" id="GO:0046872">
    <property type="term" value="F:metal ion binding"/>
    <property type="evidence" value="ECO:0007669"/>
    <property type="project" value="UniProtKB-KW"/>
</dbReference>
<keyword evidence="17" id="KW-0732">Signal</keyword>
<protein>
    <recommendedName>
        <fullName evidence="5">superoxide dismutase</fullName>
        <ecNumber evidence="5">1.15.1.1</ecNumber>
    </recommendedName>
</protein>
<dbReference type="STRING" id="590646.G3B8N5"/>
<accession>G3B8N5</accession>
<evidence type="ECO:0000256" key="8">
    <source>
        <dbReference type="ARBA" id="ARBA00022622"/>
    </source>
</evidence>
<feature type="compositionally biased region" description="Acidic residues" evidence="16">
    <location>
        <begin position="232"/>
        <end position="244"/>
    </location>
</feature>
<evidence type="ECO:0000256" key="16">
    <source>
        <dbReference type="SAM" id="MobiDB-lite"/>
    </source>
</evidence>
<comment type="similarity">
    <text evidence="4">Belongs to the Cu-Zn superoxide dismutase family.</text>
</comment>
<gene>
    <name evidence="19" type="ORF">CANTEDRAFT_108128</name>
</gene>
<evidence type="ECO:0000256" key="11">
    <source>
        <dbReference type="ARBA" id="ARBA00023002"/>
    </source>
</evidence>
<evidence type="ECO:0000256" key="17">
    <source>
        <dbReference type="SAM" id="SignalP"/>
    </source>
</evidence>
<feature type="region of interest" description="Disordered" evidence="16">
    <location>
        <begin position="230"/>
        <end position="259"/>
    </location>
</feature>
<keyword evidence="10" id="KW-0049">Antioxidant</keyword>
<dbReference type="SUPFAM" id="SSF49329">
    <property type="entry name" value="Cu,Zn superoxide dismutase-like"/>
    <property type="match status" value="1"/>
</dbReference>
<keyword evidence="13" id="KW-0843">Virulence</keyword>
<dbReference type="OrthoDB" id="159229at2759"/>
<evidence type="ECO:0000256" key="3">
    <source>
        <dbReference type="ARBA" id="ARBA00004589"/>
    </source>
</evidence>
<feature type="signal peptide" evidence="17">
    <location>
        <begin position="1"/>
        <end position="18"/>
    </location>
</feature>
<keyword evidence="9" id="KW-0479">Metal-binding</keyword>
<dbReference type="InterPro" id="IPR053257">
    <property type="entry name" value="Cu-only_SOD"/>
</dbReference>
<evidence type="ECO:0000256" key="7">
    <source>
        <dbReference type="ARBA" id="ARBA00022525"/>
    </source>
</evidence>
<evidence type="ECO:0000256" key="4">
    <source>
        <dbReference type="ARBA" id="ARBA00010457"/>
    </source>
</evidence>
<evidence type="ECO:0000256" key="13">
    <source>
        <dbReference type="ARBA" id="ARBA00023026"/>
    </source>
</evidence>
<dbReference type="GeneID" id="18246005"/>
<keyword evidence="8" id="KW-0336">GPI-anchor</keyword>
<dbReference type="KEGG" id="cten:18246005"/>
<keyword evidence="20" id="KW-1185">Reference proteome</keyword>
<evidence type="ECO:0000256" key="1">
    <source>
        <dbReference type="ARBA" id="ARBA00001935"/>
    </source>
</evidence>
<evidence type="ECO:0000256" key="9">
    <source>
        <dbReference type="ARBA" id="ARBA00022723"/>
    </source>
</evidence>
<keyword evidence="11" id="KW-0560">Oxidoreductase</keyword>
<comment type="catalytic activity">
    <reaction evidence="15">
        <text>2 superoxide + 2 H(+) = H2O2 + O2</text>
        <dbReference type="Rhea" id="RHEA:20696"/>
        <dbReference type="ChEBI" id="CHEBI:15378"/>
        <dbReference type="ChEBI" id="CHEBI:15379"/>
        <dbReference type="ChEBI" id="CHEBI:16240"/>
        <dbReference type="ChEBI" id="CHEBI:18421"/>
        <dbReference type="EC" id="1.15.1.1"/>
    </reaction>
</comment>
<comment type="subcellular location">
    <subcellularLocation>
        <location evidence="3">Membrane</location>
        <topology evidence="3">Lipid-anchor</topology>
        <topology evidence="3">GPI-anchor</topology>
    </subcellularLocation>
    <subcellularLocation>
        <location evidence="2">Secreted</location>
        <location evidence="2">Cell wall</location>
    </subcellularLocation>
</comment>
<feature type="domain" description="Superoxide dismutase copper/zinc binding" evidence="18">
    <location>
        <begin position="47"/>
        <end position="159"/>
    </location>
</feature>
<evidence type="ECO:0000313" key="19">
    <source>
        <dbReference type="EMBL" id="EGV61775.1"/>
    </source>
</evidence>
<evidence type="ECO:0000256" key="10">
    <source>
        <dbReference type="ARBA" id="ARBA00022862"/>
    </source>
</evidence>
<keyword evidence="7" id="KW-0964">Secreted</keyword>
<proteinExistence type="inferred from homology"/>
<dbReference type="EC" id="1.15.1.1" evidence="5"/>
<dbReference type="GO" id="GO:0004784">
    <property type="term" value="F:superoxide dismutase activity"/>
    <property type="evidence" value="ECO:0007669"/>
    <property type="project" value="UniProtKB-EC"/>
</dbReference>
<sequence>MRFQKPILLALAAALVTAGEAPKIKKNPADVVAVADFPSGGPQKILGNVVFTAKKGKAVNVYIDVTKLPKEGGPFQYHIHQQPIGANGDCEASGTHLNPYKASPDCDSQKTDAFCQVGDLSGKHGWIDTTCFETKYDDPYLSLNTKSKSNIIGKAIVFHFANLTKFACANIEVAGDVRLKSLEEEYSRNGNDDLNELKSFVANDYQFVPGQEVFEVAEAHSKRDLGVSQYAEIDEDDNDDDTEQTGDVPDCTNSTHHHSGSNYSNFTNLSTIDCENNADSLGWAAIPAILSGVAAVFLL</sequence>
<dbReference type="InterPro" id="IPR036423">
    <property type="entry name" value="SOD-like_Cu/Zn_dom_sf"/>
</dbReference>
<comment type="cofactor">
    <cofactor evidence="1">
        <name>Cu cation</name>
        <dbReference type="ChEBI" id="CHEBI:23378"/>
    </cofactor>
</comment>
<name>G3B8N5_CANTC</name>
<evidence type="ECO:0000256" key="15">
    <source>
        <dbReference type="ARBA" id="ARBA00049204"/>
    </source>
</evidence>
<dbReference type="GO" id="GO:0005576">
    <property type="term" value="C:extracellular region"/>
    <property type="evidence" value="ECO:0007669"/>
    <property type="project" value="UniProtKB-ARBA"/>
</dbReference>
<keyword evidence="14" id="KW-0449">Lipoprotein</keyword>
<evidence type="ECO:0000256" key="5">
    <source>
        <dbReference type="ARBA" id="ARBA00012682"/>
    </source>
</evidence>
<evidence type="ECO:0000256" key="14">
    <source>
        <dbReference type="ARBA" id="ARBA00023288"/>
    </source>
</evidence>
<dbReference type="Proteomes" id="UP000000707">
    <property type="component" value="Unassembled WGS sequence"/>
</dbReference>
<dbReference type="EMBL" id="GL996527">
    <property type="protein sequence ID" value="EGV61775.1"/>
    <property type="molecule type" value="Genomic_DNA"/>
</dbReference>
<organism evidence="20">
    <name type="scientific">Candida tenuis (strain ATCC 10573 / BCRC 21748 / CBS 615 / JCM 9827 / NBRC 10315 / NRRL Y-1498 / VKM Y-70)</name>
    <name type="common">Yeast</name>
    <name type="synonym">Yamadazyma tenuis</name>
    <dbReference type="NCBI Taxonomy" id="590646"/>
    <lineage>
        <taxon>Eukaryota</taxon>
        <taxon>Fungi</taxon>
        <taxon>Dikarya</taxon>
        <taxon>Ascomycota</taxon>
        <taxon>Saccharomycotina</taxon>
        <taxon>Pichiomycetes</taxon>
        <taxon>Debaryomycetaceae</taxon>
        <taxon>Yamadazyma</taxon>
    </lineage>
</organism>
<keyword evidence="12" id="KW-0186">Copper</keyword>